<dbReference type="InterPro" id="IPR035905">
    <property type="entry name" value="Barstar-like_sf"/>
</dbReference>
<dbReference type="RefSeq" id="WP_142611768.1">
    <property type="nucleotide sequence ID" value="NZ_VIJZ01000001.1"/>
</dbReference>
<dbReference type="Pfam" id="PF01337">
    <property type="entry name" value="Barstar"/>
    <property type="match status" value="1"/>
</dbReference>
<evidence type="ECO:0000313" key="4">
    <source>
        <dbReference type="Proteomes" id="UP000319219"/>
    </source>
</evidence>
<evidence type="ECO:0000256" key="1">
    <source>
        <dbReference type="ARBA" id="ARBA00006845"/>
    </source>
</evidence>
<gene>
    <name evidence="3" type="ORF">FKV70_02785</name>
</gene>
<dbReference type="EMBL" id="VIJZ01000001">
    <property type="protein sequence ID" value="TQS01278.1"/>
    <property type="molecule type" value="Genomic_DNA"/>
</dbReference>
<evidence type="ECO:0000259" key="2">
    <source>
        <dbReference type="Pfam" id="PF01337"/>
    </source>
</evidence>
<dbReference type="Proteomes" id="UP000319219">
    <property type="component" value="Unassembled WGS sequence"/>
</dbReference>
<keyword evidence="4" id="KW-1185">Reference proteome</keyword>
<comment type="similarity">
    <text evidence="1">Belongs to the barstar family.</text>
</comment>
<name>A0ABY3BAX2_9BACL</name>
<dbReference type="Gene3D" id="3.30.370.10">
    <property type="entry name" value="Barstar-like"/>
    <property type="match status" value="1"/>
</dbReference>
<reference evidence="3 4" key="1">
    <citation type="submission" date="2019-07" db="EMBL/GenBank/DDBJ databases">
        <title>Paenibacillus ottowii sp. nov. isolated from a fermentation system processing bovine manure.</title>
        <authorList>
            <person name="Velazquez L.F."/>
            <person name="Rajbanshi S."/>
            <person name="Guan S."/>
            <person name="Hinchee M."/>
            <person name="Welsh A."/>
        </authorList>
    </citation>
    <scope>NUCLEOTIDE SEQUENCE [LARGE SCALE GENOMIC DNA]</scope>
    <source>
        <strain evidence="3 4">MS2379</strain>
    </source>
</reference>
<protein>
    <submittedName>
        <fullName evidence="3">Barnase inhibitor</fullName>
    </submittedName>
</protein>
<dbReference type="InterPro" id="IPR000468">
    <property type="entry name" value="Barstar"/>
</dbReference>
<proteinExistence type="inferred from homology"/>
<comment type="caution">
    <text evidence="3">The sequence shown here is derived from an EMBL/GenBank/DDBJ whole genome shotgun (WGS) entry which is preliminary data.</text>
</comment>
<accession>A0ABY3BAX2</accession>
<evidence type="ECO:0000313" key="3">
    <source>
        <dbReference type="EMBL" id="TQS01278.1"/>
    </source>
</evidence>
<sequence>MKYRFAVMDDESGLTVGFCRDVVGLTGDIMVETYEKVMFEQFVFNEEFIRNIAKTKQSISNLYIAILDDEEKVIGSYYFHLPESYIIHKQNYNKQNFHLELTGMFETKPSSVELRLWEFLKGTQPYENNIWHTFSKEERSGWLNVTRIYSASNHFARPDKRGEVYTLEGEYISDFTTFFIALGEAINGPGGYFGFSLDSISDCLCGGFGAVGPFTIDWKNAHYFLERFEEEWDQEKRCYEFSPQQYFKELLTILESGGVFMNFSSDNKIGKQEGNF</sequence>
<organism evidence="3 4">
    <name type="scientific">Paenibacillus ottowii</name>
    <dbReference type="NCBI Taxonomy" id="2315729"/>
    <lineage>
        <taxon>Bacteria</taxon>
        <taxon>Bacillati</taxon>
        <taxon>Bacillota</taxon>
        <taxon>Bacilli</taxon>
        <taxon>Bacillales</taxon>
        <taxon>Paenibacillaceae</taxon>
        <taxon>Paenibacillus</taxon>
    </lineage>
</organism>
<feature type="domain" description="Barstar (barnase inhibitor)" evidence="2">
    <location>
        <begin position="164"/>
        <end position="238"/>
    </location>
</feature>
<dbReference type="SUPFAM" id="SSF52038">
    <property type="entry name" value="Barstar-related"/>
    <property type="match status" value="1"/>
</dbReference>